<evidence type="ECO:0000313" key="1">
    <source>
        <dbReference type="EMBL" id="KRY84432.1"/>
    </source>
</evidence>
<sequence length="108" mass="12368">MLKQKFQYTNSLANGEICAKLEFKVFVSDAGCFDKRPCLAHQLMTEISTSAHEAFLISLLRTFKNGHWVVILVSDQNQSTTVYELAEVKRVSWLVFFVLAHKGWDVGW</sequence>
<organism evidence="1 2">
    <name type="scientific">Trichinella pseudospiralis</name>
    <name type="common">Parasitic roundworm</name>
    <dbReference type="NCBI Taxonomy" id="6337"/>
    <lineage>
        <taxon>Eukaryota</taxon>
        <taxon>Metazoa</taxon>
        <taxon>Ecdysozoa</taxon>
        <taxon>Nematoda</taxon>
        <taxon>Enoplea</taxon>
        <taxon>Dorylaimia</taxon>
        <taxon>Trichinellida</taxon>
        <taxon>Trichinellidae</taxon>
        <taxon>Trichinella</taxon>
    </lineage>
</organism>
<keyword evidence="2" id="KW-1185">Reference proteome</keyword>
<dbReference type="EMBL" id="JYDT01000114">
    <property type="protein sequence ID" value="KRY84432.1"/>
    <property type="molecule type" value="Genomic_DNA"/>
</dbReference>
<accession>A0A0V1FEK1</accession>
<evidence type="ECO:0000313" key="2">
    <source>
        <dbReference type="Proteomes" id="UP000054995"/>
    </source>
</evidence>
<dbReference type="Proteomes" id="UP000054995">
    <property type="component" value="Unassembled WGS sequence"/>
</dbReference>
<name>A0A0V1FEK1_TRIPS</name>
<dbReference type="AlphaFoldDB" id="A0A0V1FEK1"/>
<gene>
    <name evidence="1" type="ORF">T4D_13529</name>
</gene>
<reference evidence="1 2" key="1">
    <citation type="submission" date="2015-01" db="EMBL/GenBank/DDBJ databases">
        <title>Evolution of Trichinella species and genotypes.</title>
        <authorList>
            <person name="Korhonen P.K."/>
            <person name="Edoardo P."/>
            <person name="Giuseppe L.R."/>
            <person name="Gasser R.B."/>
        </authorList>
    </citation>
    <scope>NUCLEOTIDE SEQUENCE [LARGE SCALE GENOMIC DNA]</scope>
    <source>
        <strain evidence="1">ISS470</strain>
    </source>
</reference>
<protein>
    <submittedName>
        <fullName evidence="1">Uncharacterized protein</fullName>
    </submittedName>
</protein>
<comment type="caution">
    <text evidence="1">The sequence shown here is derived from an EMBL/GenBank/DDBJ whole genome shotgun (WGS) entry which is preliminary data.</text>
</comment>
<proteinExistence type="predicted"/>